<dbReference type="AlphaFoldDB" id="H2YBM1"/>
<name>H2YBM1_CIOSA</name>
<organism evidence="2 3">
    <name type="scientific">Ciona savignyi</name>
    <name type="common">Pacific transparent sea squirt</name>
    <dbReference type="NCBI Taxonomy" id="51511"/>
    <lineage>
        <taxon>Eukaryota</taxon>
        <taxon>Metazoa</taxon>
        <taxon>Chordata</taxon>
        <taxon>Tunicata</taxon>
        <taxon>Ascidiacea</taxon>
        <taxon>Phlebobranchia</taxon>
        <taxon>Cionidae</taxon>
        <taxon>Ciona</taxon>
    </lineage>
</organism>
<reference evidence="3" key="1">
    <citation type="submission" date="2003-08" db="EMBL/GenBank/DDBJ databases">
        <authorList>
            <person name="Birren B."/>
            <person name="Nusbaum C."/>
            <person name="Abebe A."/>
            <person name="Abouelleil A."/>
            <person name="Adekoya E."/>
            <person name="Ait-zahra M."/>
            <person name="Allen N."/>
            <person name="Allen T."/>
            <person name="An P."/>
            <person name="Anderson M."/>
            <person name="Anderson S."/>
            <person name="Arachchi H."/>
            <person name="Armbruster J."/>
            <person name="Bachantsang P."/>
            <person name="Baldwin J."/>
            <person name="Barry A."/>
            <person name="Bayul T."/>
            <person name="Blitshsteyn B."/>
            <person name="Bloom T."/>
            <person name="Blye J."/>
            <person name="Boguslavskiy L."/>
            <person name="Borowsky M."/>
            <person name="Boukhgalter B."/>
            <person name="Brunache A."/>
            <person name="Butler J."/>
            <person name="Calixte N."/>
            <person name="Calvo S."/>
            <person name="Camarata J."/>
            <person name="Campo K."/>
            <person name="Chang J."/>
            <person name="Cheshatsang Y."/>
            <person name="Citroen M."/>
            <person name="Collymore A."/>
            <person name="Considine T."/>
            <person name="Cook A."/>
            <person name="Cooke P."/>
            <person name="Corum B."/>
            <person name="Cuomo C."/>
            <person name="David R."/>
            <person name="Dawoe T."/>
            <person name="Degray S."/>
            <person name="Dodge S."/>
            <person name="Dooley K."/>
            <person name="Dorje P."/>
            <person name="Dorjee K."/>
            <person name="Dorris L."/>
            <person name="Duffey N."/>
            <person name="Dupes A."/>
            <person name="Elkins T."/>
            <person name="Engels R."/>
            <person name="Erickson J."/>
            <person name="Farina A."/>
            <person name="Faro S."/>
            <person name="Ferreira P."/>
            <person name="Fischer H."/>
            <person name="Fitzgerald M."/>
            <person name="Foley K."/>
            <person name="Gage D."/>
            <person name="Galagan J."/>
            <person name="Gearin G."/>
            <person name="Gnerre S."/>
            <person name="Gnirke A."/>
            <person name="Goyette A."/>
            <person name="Graham J."/>
            <person name="Grandbois E."/>
            <person name="Gyaltsen K."/>
            <person name="Hafez N."/>
            <person name="Hagopian D."/>
            <person name="Hagos B."/>
            <person name="Hall J."/>
            <person name="Hatcher B."/>
            <person name="Heller A."/>
            <person name="Higgins H."/>
            <person name="Honan T."/>
            <person name="Horn A."/>
            <person name="Houde N."/>
            <person name="Hughes L."/>
            <person name="Hulme W."/>
            <person name="Husby E."/>
            <person name="Iliev I."/>
            <person name="Jaffe D."/>
            <person name="Jones C."/>
            <person name="Kamal M."/>
            <person name="Kamat A."/>
            <person name="Kamvysselis M."/>
            <person name="Karlsson E."/>
            <person name="Kells C."/>
            <person name="Kieu A."/>
            <person name="Kisner P."/>
            <person name="Kodira C."/>
            <person name="Kulbokas E."/>
            <person name="Labutti K."/>
            <person name="Lama D."/>
            <person name="Landers T."/>
            <person name="Leger J."/>
            <person name="Levine S."/>
            <person name="Lewis D."/>
            <person name="Lewis T."/>
            <person name="Lindblad-toh K."/>
            <person name="Liu X."/>
            <person name="Lokyitsang T."/>
            <person name="Lokyitsang Y."/>
            <person name="Lucien O."/>
            <person name="Lui A."/>
            <person name="Ma L.J."/>
            <person name="Mabbitt R."/>
            <person name="Macdonald J."/>
            <person name="Maclean C."/>
            <person name="Major J."/>
            <person name="Manning J."/>
            <person name="Marabella R."/>
            <person name="Maru K."/>
            <person name="Matthews C."/>
            <person name="Mauceli E."/>
            <person name="Mccarthy M."/>
            <person name="Mcdonough S."/>
            <person name="Mcghee T."/>
            <person name="Meldrim J."/>
            <person name="Meneus L."/>
            <person name="Mesirov J."/>
            <person name="Mihalev A."/>
            <person name="Mihova T."/>
            <person name="Mikkelsen T."/>
            <person name="Mlenga V."/>
            <person name="Moru K."/>
            <person name="Mozes J."/>
            <person name="Mulrain L."/>
            <person name="Munson G."/>
            <person name="Naylor J."/>
            <person name="Newes C."/>
            <person name="Nguyen C."/>
            <person name="Nguyen N."/>
            <person name="Nguyen T."/>
            <person name="Nicol R."/>
            <person name="Nielsen C."/>
            <person name="Nizzari M."/>
            <person name="Norbu C."/>
            <person name="Norbu N."/>
            <person name="O'donnell P."/>
            <person name="Okoawo O."/>
            <person name="O'leary S."/>
            <person name="Omotosho B."/>
            <person name="O'neill K."/>
            <person name="Osman S."/>
            <person name="Parker S."/>
            <person name="Perrin D."/>
            <person name="Phunkhang P."/>
            <person name="Piqani B."/>
            <person name="Purcell S."/>
            <person name="Rachupka T."/>
            <person name="Ramasamy U."/>
            <person name="Rameau R."/>
            <person name="Ray V."/>
            <person name="Raymond C."/>
            <person name="Retta R."/>
            <person name="Richardson S."/>
            <person name="Rise C."/>
            <person name="Rodriguez J."/>
            <person name="Rogers J."/>
            <person name="Rogov P."/>
            <person name="Rutman M."/>
            <person name="Schupbach R."/>
            <person name="Seaman C."/>
            <person name="Settipalli S."/>
            <person name="Sharpe T."/>
            <person name="Sheridan J."/>
            <person name="Sherpa N."/>
            <person name="Shi J."/>
            <person name="Smirnov S."/>
            <person name="Smith C."/>
            <person name="Sougnez C."/>
            <person name="Spencer B."/>
            <person name="Stalker J."/>
            <person name="Stange-thomann N."/>
            <person name="Stavropoulos S."/>
            <person name="Stetson K."/>
            <person name="Stone C."/>
            <person name="Stone S."/>
            <person name="Stubbs M."/>
            <person name="Talamas J."/>
            <person name="Tchuinga P."/>
            <person name="Tenzing P."/>
            <person name="Tesfaye S."/>
            <person name="Theodore J."/>
            <person name="Thoulutsang Y."/>
            <person name="Topham K."/>
            <person name="Towey S."/>
            <person name="Tsamla T."/>
            <person name="Tsomo N."/>
            <person name="Vallee D."/>
            <person name="Vassiliev H."/>
            <person name="Venkataraman V."/>
            <person name="Vinson J."/>
            <person name="Vo A."/>
            <person name="Wade C."/>
            <person name="Wang S."/>
            <person name="Wangchuk T."/>
            <person name="Wangdi T."/>
            <person name="Whittaker C."/>
            <person name="Wilkinson J."/>
            <person name="Wu Y."/>
            <person name="Wyman D."/>
            <person name="Yadav S."/>
            <person name="Yang S."/>
            <person name="Yang X."/>
            <person name="Yeager S."/>
            <person name="Yee E."/>
            <person name="Young G."/>
            <person name="Zainoun J."/>
            <person name="Zembeck L."/>
            <person name="Zimmer A."/>
            <person name="Zody M."/>
            <person name="Lander E."/>
        </authorList>
    </citation>
    <scope>NUCLEOTIDE SEQUENCE [LARGE SCALE GENOMIC DNA]</scope>
</reference>
<feature type="compositionally biased region" description="Basic and acidic residues" evidence="1">
    <location>
        <begin position="23"/>
        <end position="42"/>
    </location>
</feature>
<dbReference type="GeneTree" id="ENSGT00390000016170"/>
<dbReference type="Proteomes" id="UP000007875">
    <property type="component" value="Unassembled WGS sequence"/>
</dbReference>
<dbReference type="Ensembl" id="ENSCSAVT00000002762.1">
    <property type="protein sequence ID" value="ENSCSAVP00000002719.1"/>
    <property type="gene ID" value="ENSCSAVG00000001606.1"/>
</dbReference>
<dbReference type="InParanoid" id="H2YBM1"/>
<protein>
    <submittedName>
        <fullName evidence="2">Uncharacterized protein</fullName>
    </submittedName>
</protein>
<feature type="compositionally biased region" description="Basic and acidic residues" evidence="1">
    <location>
        <begin position="51"/>
        <end position="63"/>
    </location>
</feature>
<reference evidence="2" key="2">
    <citation type="submission" date="2025-08" db="UniProtKB">
        <authorList>
            <consortium name="Ensembl"/>
        </authorList>
    </citation>
    <scope>IDENTIFICATION</scope>
</reference>
<dbReference type="HOGENOM" id="CLU_2503521_0_0_1"/>
<reference evidence="2" key="3">
    <citation type="submission" date="2025-09" db="UniProtKB">
        <authorList>
            <consortium name="Ensembl"/>
        </authorList>
    </citation>
    <scope>IDENTIFICATION</scope>
</reference>
<evidence type="ECO:0000313" key="2">
    <source>
        <dbReference type="Ensembl" id="ENSCSAVP00000002719.1"/>
    </source>
</evidence>
<proteinExistence type="predicted"/>
<evidence type="ECO:0000313" key="3">
    <source>
        <dbReference type="Proteomes" id="UP000007875"/>
    </source>
</evidence>
<feature type="region of interest" description="Disordered" evidence="1">
    <location>
        <begin position="23"/>
        <end position="86"/>
    </location>
</feature>
<accession>H2YBM1</accession>
<sequence>MEDKIKKMKRFLSGDMKRRIDTLMKTSSLREGEAGELEDVKPSIRRKRKDRKDGDERPKEKLNSKQRRRKQREENVKKIGTHYYET</sequence>
<keyword evidence="3" id="KW-1185">Reference proteome</keyword>
<evidence type="ECO:0000256" key="1">
    <source>
        <dbReference type="SAM" id="MobiDB-lite"/>
    </source>
</evidence>